<name>A0A6M3J8Z8_9ZZZZ</name>
<reference evidence="2" key="1">
    <citation type="submission" date="2020-03" db="EMBL/GenBank/DDBJ databases">
        <title>The deep terrestrial virosphere.</title>
        <authorList>
            <person name="Holmfeldt K."/>
            <person name="Nilsson E."/>
            <person name="Simone D."/>
            <person name="Lopez-Fernandez M."/>
            <person name="Wu X."/>
            <person name="de Brujin I."/>
            <person name="Lundin D."/>
            <person name="Andersson A."/>
            <person name="Bertilsson S."/>
            <person name="Dopson M."/>
        </authorList>
    </citation>
    <scope>NUCLEOTIDE SEQUENCE</scope>
    <source>
        <strain evidence="2">MM415B00355</strain>
    </source>
</reference>
<dbReference type="AlphaFoldDB" id="A0A6M3J8Z8"/>
<proteinExistence type="predicted"/>
<sequence>MTARTIRRGDEVARASERNARWFIKNRGFRPTSRGVWRRARRILRRQAAAAGPGETGRATRRRRGDLPAANLPRLSAREKGDRVLRWLRETGLVGEDGTCVAWPLDLPGAVRRRPSRGDLSRSWDAWARHGVVLLPVTRPRRKSSPT</sequence>
<evidence type="ECO:0000256" key="1">
    <source>
        <dbReference type="SAM" id="MobiDB-lite"/>
    </source>
</evidence>
<accession>A0A6M3J8Z8</accession>
<organism evidence="2">
    <name type="scientific">viral metagenome</name>
    <dbReference type="NCBI Taxonomy" id="1070528"/>
    <lineage>
        <taxon>unclassified sequences</taxon>
        <taxon>metagenomes</taxon>
        <taxon>organismal metagenomes</taxon>
    </lineage>
</organism>
<protein>
    <submittedName>
        <fullName evidence="2">Uncharacterized protein</fullName>
    </submittedName>
</protein>
<feature type="compositionally biased region" description="Low complexity" evidence="1">
    <location>
        <begin position="47"/>
        <end position="57"/>
    </location>
</feature>
<dbReference type="EMBL" id="MT141553">
    <property type="protein sequence ID" value="QJA66340.1"/>
    <property type="molecule type" value="Genomic_DNA"/>
</dbReference>
<evidence type="ECO:0000313" key="2">
    <source>
        <dbReference type="EMBL" id="QJA66340.1"/>
    </source>
</evidence>
<feature type="region of interest" description="Disordered" evidence="1">
    <location>
        <begin position="47"/>
        <end position="74"/>
    </location>
</feature>
<gene>
    <name evidence="2" type="ORF">MM415B00355_0040</name>
</gene>